<evidence type="ECO:0000313" key="2">
    <source>
        <dbReference type="EMBL" id="EQD77671.1"/>
    </source>
</evidence>
<reference evidence="2" key="1">
    <citation type="submission" date="2013-08" db="EMBL/GenBank/DDBJ databases">
        <authorList>
            <person name="Mendez C."/>
            <person name="Richter M."/>
            <person name="Ferrer M."/>
            <person name="Sanchez J."/>
        </authorList>
    </citation>
    <scope>NUCLEOTIDE SEQUENCE</scope>
</reference>
<dbReference type="InterPro" id="IPR038461">
    <property type="entry name" value="Schlafen_AlbA_2_dom_sf"/>
</dbReference>
<name>T1BXJ0_9ZZZZ</name>
<dbReference type="Pfam" id="PF04326">
    <property type="entry name" value="SLFN_AlbA_2"/>
    <property type="match status" value="1"/>
</dbReference>
<dbReference type="EMBL" id="AUZX01002093">
    <property type="protein sequence ID" value="EQD77671.1"/>
    <property type="molecule type" value="Genomic_DNA"/>
</dbReference>
<reference evidence="2" key="2">
    <citation type="journal article" date="2014" name="ISME J.">
        <title>Microbial stratification in low pH oxic and suboxic macroscopic growths along an acid mine drainage.</title>
        <authorList>
            <person name="Mendez-Garcia C."/>
            <person name="Mesa V."/>
            <person name="Sprenger R.R."/>
            <person name="Richter M."/>
            <person name="Diez M.S."/>
            <person name="Solano J."/>
            <person name="Bargiela R."/>
            <person name="Golyshina O.V."/>
            <person name="Manteca A."/>
            <person name="Ramos J.L."/>
            <person name="Gallego J.R."/>
            <person name="Llorente I."/>
            <person name="Martins Dos Santos V.A."/>
            <person name="Jensen O.N."/>
            <person name="Pelaez A.I."/>
            <person name="Sanchez J."/>
            <person name="Ferrer M."/>
        </authorList>
    </citation>
    <scope>NUCLEOTIDE SEQUENCE</scope>
</reference>
<evidence type="ECO:0000259" key="1">
    <source>
        <dbReference type="Pfam" id="PF04326"/>
    </source>
</evidence>
<proteinExistence type="predicted"/>
<feature type="non-terminal residue" evidence="2">
    <location>
        <position position="132"/>
    </location>
</feature>
<dbReference type="InterPro" id="IPR007421">
    <property type="entry name" value="Schlafen_AlbA_2_dom"/>
</dbReference>
<sequence>MNTSEREVTKLVQQGENHSLEFKSDVKGYSDRELVTAVVSLANTNGGDLLLGVEDDGTVTGLNCKYLDVSSMPSLIANKTKPAVSVRVERYDLQQGSVARIFVAKSRDLVATSDGLVVRRRLKLDGTPEAVP</sequence>
<dbReference type="AlphaFoldDB" id="T1BXJ0"/>
<accession>T1BXJ0</accession>
<organism evidence="2">
    <name type="scientific">mine drainage metagenome</name>
    <dbReference type="NCBI Taxonomy" id="410659"/>
    <lineage>
        <taxon>unclassified sequences</taxon>
        <taxon>metagenomes</taxon>
        <taxon>ecological metagenomes</taxon>
    </lineage>
</organism>
<feature type="domain" description="Schlafen AlbA-2" evidence="1">
    <location>
        <begin position="16"/>
        <end position="120"/>
    </location>
</feature>
<dbReference type="PANTHER" id="PTHR30595:SF6">
    <property type="entry name" value="SCHLAFEN ALBA-2 DOMAIN-CONTAINING PROTEIN"/>
    <property type="match status" value="1"/>
</dbReference>
<protein>
    <submittedName>
        <fullName evidence="2">Putative transcriptional regulator</fullName>
    </submittedName>
</protein>
<dbReference type="PANTHER" id="PTHR30595">
    <property type="entry name" value="GLPR-RELATED TRANSCRIPTIONAL REPRESSOR"/>
    <property type="match status" value="1"/>
</dbReference>
<dbReference type="Gene3D" id="3.30.950.30">
    <property type="entry name" value="Schlafen, AAA domain"/>
    <property type="match status" value="1"/>
</dbReference>
<gene>
    <name evidence="2" type="ORF">B1A_02842</name>
</gene>
<comment type="caution">
    <text evidence="2">The sequence shown here is derived from an EMBL/GenBank/DDBJ whole genome shotgun (WGS) entry which is preliminary data.</text>
</comment>